<evidence type="ECO:0000256" key="9">
    <source>
        <dbReference type="ARBA" id="ARBA00069548"/>
    </source>
</evidence>
<evidence type="ECO:0000256" key="2">
    <source>
        <dbReference type="ARBA" id="ARBA00022990"/>
    </source>
</evidence>
<dbReference type="Pfam" id="PF17682">
    <property type="entry name" value="Tau95_N"/>
    <property type="match status" value="1"/>
</dbReference>
<sequence length="174" mass="19283">MARAAAGGGEGEPSGGAGTSGSVLSELQREKRLVCVEYPGVVQDVGKTLLTLGGEEEVSRIYADPTKRLELYFRPKDPYCHPVCANRFPTSSMVLKVKKKTRRTQTEAGGLEEEIDFEVEILGVISTVYKFQGNLFRHLWNLFVNKPLHLLVVQYTFLVCFPSLLCTISLATTR</sequence>
<dbReference type="KEGG" id="pbi:103054069"/>
<dbReference type="GO" id="GO:0006384">
    <property type="term" value="P:transcription initiation at RNA polymerase III promoter"/>
    <property type="evidence" value="ECO:0007669"/>
    <property type="project" value="InterPro"/>
</dbReference>
<dbReference type="PANTHER" id="PTHR13230">
    <property type="entry name" value="GENERAL TRANSCRIPTION FACTOR IIIC, POLYPEPTIDE 5"/>
    <property type="match status" value="1"/>
</dbReference>
<evidence type="ECO:0000256" key="8">
    <source>
        <dbReference type="ARBA" id="ARBA00064690"/>
    </source>
</evidence>
<feature type="region of interest" description="Disordered" evidence="13">
    <location>
        <begin position="1"/>
        <end position="23"/>
    </location>
</feature>
<dbReference type="GO" id="GO:0000127">
    <property type="term" value="C:transcription factor TFIIIC complex"/>
    <property type="evidence" value="ECO:0007669"/>
    <property type="project" value="InterPro"/>
</dbReference>
<evidence type="ECO:0000256" key="12">
    <source>
        <dbReference type="ARBA" id="ARBA00081022"/>
    </source>
</evidence>
<dbReference type="RefSeq" id="XP_007425265.3">
    <property type="nucleotide sequence ID" value="XM_007425203.3"/>
</dbReference>
<reference evidence="17" key="1">
    <citation type="submission" date="2025-08" db="UniProtKB">
        <authorList>
            <consortium name="RefSeq"/>
        </authorList>
    </citation>
    <scope>IDENTIFICATION</scope>
    <source>
        <tissue evidence="17">Liver</tissue>
    </source>
</reference>
<dbReference type="GO" id="GO:0001002">
    <property type="term" value="F:RNA polymerase III type 1 promoter sequence-specific DNA binding"/>
    <property type="evidence" value="ECO:0007669"/>
    <property type="project" value="TreeGrafter"/>
</dbReference>
<dbReference type="Proteomes" id="UP000695026">
    <property type="component" value="Unplaced"/>
</dbReference>
<comment type="function">
    <text evidence="6">Involved in RNA polymerase III-mediated transcription. Integral, tightly associated component of the DNA-binding TFIIIC2 subcomplex that directly binds tRNA and virus-associated RNA promoters.</text>
</comment>
<feature type="transmembrane region" description="Helical" evidence="14">
    <location>
        <begin position="148"/>
        <end position="171"/>
    </location>
</feature>
<name>A0A9F2NB75_PYTBI</name>
<accession>A0A9F2NB75</accession>
<evidence type="ECO:0000256" key="13">
    <source>
        <dbReference type="SAM" id="MobiDB-lite"/>
    </source>
</evidence>
<evidence type="ECO:0000313" key="16">
    <source>
        <dbReference type="Proteomes" id="UP000695026"/>
    </source>
</evidence>
<keyword evidence="14" id="KW-0472">Membrane</keyword>
<feature type="compositionally biased region" description="Gly residues" evidence="13">
    <location>
        <begin position="1"/>
        <end position="19"/>
    </location>
</feature>
<evidence type="ECO:0000256" key="1">
    <source>
        <dbReference type="ARBA" id="ARBA00004123"/>
    </source>
</evidence>
<dbReference type="Gene3D" id="3.30.200.160">
    <property type="entry name" value="TFIIIC, subcomplex tauA, subunit Sfc1, barrel domain"/>
    <property type="match status" value="1"/>
</dbReference>
<comment type="subunit">
    <text evidence="8">Part of the TFIIIC subcomplex TFIIIC2, consisting of six subunits, GTF3C1, GTF3C2, GTF3C3, GTF3C4, GTF3C5 and GTF3C6. Interacts with BRF1, GTF3C6 and TBP.</text>
</comment>
<evidence type="ECO:0000256" key="7">
    <source>
        <dbReference type="ARBA" id="ARBA00061645"/>
    </source>
</evidence>
<protein>
    <recommendedName>
        <fullName evidence="9">General transcription factor 3C polypeptide 5</fullName>
    </recommendedName>
    <alternativeName>
        <fullName evidence="12">TF3C-epsilon</fullName>
    </alternativeName>
    <alternativeName>
        <fullName evidence="10">Transcription factor IIIC 63 kDa subunit</fullName>
    </alternativeName>
    <alternativeName>
        <fullName evidence="11">Transcription factor IIIC subunit epsilon</fullName>
    </alternativeName>
</protein>
<evidence type="ECO:0000256" key="6">
    <source>
        <dbReference type="ARBA" id="ARBA00057927"/>
    </source>
</evidence>
<comment type="similarity">
    <text evidence="7">Belongs to the TFIIIC subunit 5 family.</text>
</comment>
<evidence type="ECO:0000256" key="10">
    <source>
        <dbReference type="ARBA" id="ARBA00077529"/>
    </source>
</evidence>
<dbReference type="InterPro" id="IPR040454">
    <property type="entry name" value="TF_IIIC_Tfc1/Sfc1"/>
</dbReference>
<dbReference type="GeneID" id="103054069"/>
<dbReference type="GO" id="GO:0001003">
    <property type="term" value="F:RNA polymerase III type 2 promoter sequence-specific DNA binding"/>
    <property type="evidence" value="ECO:0007669"/>
    <property type="project" value="TreeGrafter"/>
</dbReference>
<keyword evidence="14" id="KW-1133">Transmembrane helix</keyword>
<keyword evidence="2" id="KW-0007">Acetylation</keyword>
<evidence type="ECO:0000256" key="5">
    <source>
        <dbReference type="ARBA" id="ARBA00023242"/>
    </source>
</evidence>
<feature type="domain" description="Transcription factor IIIC subunit Tfc1/Sfc1 triple barrel" evidence="15">
    <location>
        <begin position="34"/>
        <end position="133"/>
    </location>
</feature>
<dbReference type="InterPro" id="IPR042536">
    <property type="entry name" value="TFIIIC_tauA_Sfc1"/>
</dbReference>
<comment type="subcellular location">
    <subcellularLocation>
        <location evidence="1">Nucleus</location>
    </subcellularLocation>
</comment>
<evidence type="ECO:0000256" key="11">
    <source>
        <dbReference type="ARBA" id="ARBA00078452"/>
    </source>
</evidence>
<dbReference type="PANTHER" id="PTHR13230:SF5">
    <property type="entry name" value="GENERAL TRANSCRIPTION FACTOR 3C POLYPEPTIDE 5"/>
    <property type="match status" value="1"/>
</dbReference>
<evidence type="ECO:0000256" key="3">
    <source>
        <dbReference type="ARBA" id="ARBA00023125"/>
    </source>
</evidence>
<organism evidence="16 17">
    <name type="scientific">Python bivittatus</name>
    <name type="common">Burmese python</name>
    <name type="synonym">Python molurus bivittatus</name>
    <dbReference type="NCBI Taxonomy" id="176946"/>
    <lineage>
        <taxon>Eukaryota</taxon>
        <taxon>Metazoa</taxon>
        <taxon>Chordata</taxon>
        <taxon>Craniata</taxon>
        <taxon>Vertebrata</taxon>
        <taxon>Euteleostomi</taxon>
        <taxon>Lepidosauria</taxon>
        <taxon>Squamata</taxon>
        <taxon>Bifurcata</taxon>
        <taxon>Unidentata</taxon>
        <taxon>Episquamata</taxon>
        <taxon>Toxicofera</taxon>
        <taxon>Serpentes</taxon>
        <taxon>Henophidia</taxon>
        <taxon>Pythonidae</taxon>
        <taxon>Python</taxon>
    </lineage>
</organism>
<proteinExistence type="inferred from homology"/>
<gene>
    <name evidence="17" type="primary">LOC103054069</name>
</gene>
<evidence type="ECO:0000313" key="17">
    <source>
        <dbReference type="RefSeq" id="XP_007425265.3"/>
    </source>
</evidence>
<keyword evidence="14" id="KW-0812">Transmembrane</keyword>
<keyword evidence="16" id="KW-1185">Reference proteome</keyword>
<evidence type="ECO:0000256" key="14">
    <source>
        <dbReference type="SAM" id="Phobius"/>
    </source>
</evidence>
<evidence type="ECO:0000256" key="4">
    <source>
        <dbReference type="ARBA" id="ARBA00023163"/>
    </source>
</evidence>
<dbReference type="InterPro" id="IPR041499">
    <property type="entry name" value="Tfc1/Sfc1_N"/>
</dbReference>
<dbReference type="FunFam" id="3.30.200.160:FF:000001">
    <property type="entry name" value="General transcription factor IIIC subunit 5"/>
    <property type="match status" value="1"/>
</dbReference>
<evidence type="ECO:0000259" key="15">
    <source>
        <dbReference type="Pfam" id="PF17682"/>
    </source>
</evidence>
<keyword evidence="5" id="KW-0539">Nucleus</keyword>
<dbReference type="GO" id="GO:0005634">
    <property type="term" value="C:nucleus"/>
    <property type="evidence" value="ECO:0007669"/>
    <property type="project" value="UniProtKB-SubCell"/>
</dbReference>
<dbReference type="AlphaFoldDB" id="A0A9F2NB75"/>
<keyword evidence="3" id="KW-0238">DNA-binding</keyword>
<dbReference type="OrthoDB" id="5598268at2759"/>
<keyword evidence="4" id="KW-0804">Transcription</keyword>